<keyword evidence="8" id="KW-0146">Chitin degradation</keyword>
<evidence type="ECO:0000259" key="14">
    <source>
        <dbReference type="PROSITE" id="PS50941"/>
    </source>
</evidence>
<dbReference type="PROSITE" id="PS51910">
    <property type="entry name" value="GH18_2"/>
    <property type="match status" value="1"/>
</dbReference>
<dbReference type="InterPro" id="IPR036861">
    <property type="entry name" value="Endochitinase-like_sf"/>
</dbReference>
<evidence type="ECO:0000256" key="1">
    <source>
        <dbReference type="ARBA" id="ARBA00000822"/>
    </source>
</evidence>
<dbReference type="InterPro" id="IPR018371">
    <property type="entry name" value="Chitin-binding_1_CS"/>
</dbReference>
<comment type="caution">
    <text evidence="16">The sequence shown here is derived from an EMBL/GenBank/DDBJ whole genome shotgun (WGS) entry which is preliminary data.</text>
</comment>
<evidence type="ECO:0000256" key="11">
    <source>
        <dbReference type="ARBA" id="ARBA00023326"/>
    </source>
</evidence>
<proteinExistence type="inferred from homology"/>
<evidence type="ECO:0000256" key="5">
    <source>
        <dbReference type="ARBA" id="ARBA00022525"/>
    </source>
</evidence>
<dbReference type="InterPro" id="IPR050314">
    <property type="entry name" value="Glycosyl_Hydrlase_18"/>
</dbReference>
<dbReference type="Gene3D" id="3.30.60.10">
    <property type="entry name" value="Endochitinase-like"/>
    <property type="match status" value="1"/>
</dbReference>
<dbReference type="PANTHER" id="PTHR11177">
    <property type="entry name" value="CHITINASE"/>
    <property type="match status" value="1"/>
</dbReference>
<dbReference type="Pfam" id="PF00704">
    <property type="entry name" value="Glyco_hydro_18"/>
    <property type="match status" value="1"/>
</dbReference>
<feature type="disulfide bond" evidence="12">
    <location>
        <begin position="31"/>
        <end position="43"/>
    </location>
</feature>
<keyword evidence="12" id="KW-1015">Disulfide bond</keyword>
<evidence type="ECO:0000313" key="16">
    <source>
        <dbReference type="EMBL" id="KEZ44610.1"/>
    </source>
</evidence>
<dbReference type="GeneID" id="27722723"/>
<feature type="domain" description="GH18" evidence="15">
    <location>
        <begin position="67"/>
        <end position="423"/>
    </location>
</feature>
<dbReference type="GO" id="GO:0006032">
    <property type="term" value="P:chitin catabolic process"/>
    <property type="evidence" value="ECO:0007669"/>
    <property type="project" value="UniProtKB-KW"/>
</dbReference>
<evidence type="ECO:0000256" key="2">
    <source>
        <dbReference type="ARBA" id="ARBA00004613"/>
    </source>
</evidence>
<dbReference type="GO" id="GO:0008843">
    <property type="term" value="F:endochitinase activity"/>
    <property type="evidence" value="ECO:0007669"/>
    <property type="project" value="UniProtKB-EC"/>
</dbReference>
<evidence type="ECO:0000256" key="7">
    <source>
        <dbReference type="ARBA" id="ARBA00022801"/>
    </source>
</evidence>
<evidence type="ECO:0000259" key="15">
    <source>
        <dbReference type="PROSITE" id="PS51910"/>
    </source>
</evidence>
<evidence type="ECO:0000256" key="4">
    <source>
        <dbReference type="ARBA" id="ARBA00012729"/>
    </source>
</evidence>
<keyword evidence="6 12" id="KW-0147">Chitin-binding</keyword>
<dbReference type="OrthoDB" id="73875at2759"/>
<evidence type="ECO:0000256" key="8">
    <source>
        <dbReference type="ARBA" id="ARBA00023024"/>
    </source>
</evidence>
<dbReference type="Gene3D" id="3.20.20.80">
    <property type="entry name" value="Glycosidases"/>
    <property type="match status" value="1"/>
</dbReference>
<dbReference type="Proteomes" id="UP000028545">
    <property type="component" value="Unassembled WGS sequence"/>
</dbReference>
<dbReference type="OMA" id="WMERESH"/>
<dbReference type="Gene3D" id="3.10.50.10">
    <property type="match status" value="1"/>
</dbReference>
<keyword evidence="5" id="KW-0964">Secreted</keyword>
<dbReference type="RefSeq" id="XP_016644409.1">
    <property type="nucleotide sequence ID" value="XM_016786403.1"/>
</dbReference>
<sequence length="1170" mass="129649">MKALVRTPVLHLLKSECNPGYGAQWAEKDKCPLNVCCSKHGFCGTTKDFCGDKPVKRPTCPKDNGVSRVIGYYEGWVGNRPCNVFWPEQIPDGVYTHINFAFATIDPQTFKIGPAASTDVNLYKRLMLLKKRDPALKIFVAVGGWTFNDPGPTQSTFSDLAASETAQFNFMVSLISFMNTYGFDGIDLDWEYPVADDRSGRPEDFENFPKFMGRLKTALGLFGKELSITIPASYWYLQHFDLKALSKSVDWFNVMSYDLHGTWDKGNKWTGAYLNAHTNLTEIELALDLIWRNDIDSNQVVMGLGFYGRAFTVTNPSCTAPGCTYESGAEMGECSREIGILLNSEIDDLVQKHGVTPVLYEKEAVKVAAWGDQWVAYDDKDTLKLKSEYAQSRCLGGVMVWAISHDTEDAKYNRALAEVAKRDIVDVPIKNSDWTQSIPIAQCSWTGCGETCPFGYVHMTREDPGKRGKEYMLDETGCGGSGTHAFCCPASQVLPTCGWYTHNNGKCDNSCPSGTVEIGSNDMYCKKNYQAACCTTNTPSMKLYTKCEWGSWPVCDTQTSCPSSKPDLLASSATGTGGATCAMRVYPYPLIYAPGQGVIIFQERKFCCDASDENETFGDCKWYTSEGSAPDGAVDGWCRSACPLGRVRVALDAKSQDCLATGGARARCCQPKYGEEIDYEPPELDYYRTALEAYLRNPTCEDPSGPLKSREAPEEDLAGLLEASSLAKRAELPAVVETRELILGLLYFTHKANLREALTDLWNSEMTNLFPQMRLPSFRDFVTGEPDVKLDGPIKAVRDITCSPYTWNDRAKGSGSRLFDCTDPDCNPDTGCEEGEASVARRGLLSLPNQTAVDFTLQKRDGPPRTFKLTINFLDGTTLDNPVTLPGHPQAGDTAGHAMRSEMVTFVNRADCANSQLTHISWAVAQPGFWNVEHVFDGNVMTMFIQDAAQGRLPSGAVSQVGAIPRDFFIQAPTMPLPNPPPLRGGANPSGLWERVMECLGSSRNTANLMLVHREINGHKTPLMRGLDAIADSVANHRRVETAPVSLISRMRTVIAVIHYLNHSGTPNANQRLTNVVNDVYDQFQYAQTQYNLANPGSPARIADFWREWTRDYFGTFLINRARYICNLFIPEMRRMWAFRTGDTANVVVEGTARLMAELEDLFIDISGFP</sequence>
<dbReference type="AlphaFoldDB" id="A0A084GB98"/>
<comment type="caution">
    <text evidence="12">Lacks conserved residue(s) required for the propagation of feature annotation.</text>
</comment>
<keyword evidence="11" id="KW-0624">Polysaccharide degradation</keyword>
<dbReference type="PROSITE" id="PS00026">
    <property type="entry name" value="CHIT_BIND_I_1"/>
    <property type="match status" value="1"/>
</dbReference>
<dbReference type="SUPFAM" id="SSF57016">
    <property type="entry name" value="Plant lectins/antimicrobial peptides"/>
    <property type="match status" value="1"/>
</dbReference>
<keyword evidence="17" id="KW-1185">Reference proteome</keyword>
<comment type="subcellular location">
    <subcellularLocation>
        <location evidence="2">Secreted</location>
    </subcellularLocation>
</comment>
<keyword evidence="10 13" id="KW-0326">Glycosidase</keyword>
<dbReference type="GO" id="GO:0000272">
    <property type="term" value="P:polysaccharide catabolic process"/>
    <property type="evidence" value="ECO:0007669"/>
    <property type="project" value="UniProtKB-KW"/>
</dbReference>
<gene>
    <name evidence="16" type="ORF">SAPIO_CDS3651</name>
</gene>
<dbReference type="InterPro" id="IPR029070">
    <property type="entry name" value="Chitinase_insertion_sf"/>
</dbReference>
<evidence type="ECO:0000256" key="6">
    <source>
        <dbReference type="ARBA" id="ARBA00022669"/>
    </source>
</evidence>
<dbReference type="Pfam" id="PF00187">
    <property type="entry name" value="Chitin_bind_1"/>
    <property type="match status" value="1"/>
</dbReference>
<feature type="disulfide bond" evidence="12">
    <location>
        <begin position="36"/>
        <end position="50"/>
    </location>
</feature>
<accession>A0A084GB98</accession>
<dbReference type="SUPFAM" id="SSF51445">
    <property type="entry name" value="(Trans)glycosidases"/>
    <property type="match status" value="1"/>
</dbReference>
<dbReference type="CDD" id="cd00035">
    <property type="entry name" value="ChtBD1"/>
    <property type="match status" value="1"/>
</dbReference>
<dbReference type="EMBL" id="JOWA01000088">
    <property type="protein sequence ID" value="KEZ44610.1"/>
    <property type="molecule type" value="Genomic_DNA"/>
</dbReference>
<protein>
    <recommendedName>
        <fullName evidence="4">chitinase</fullName>
        <ecNumber evidence="4">3.2.1.14</ecNumber>
    </recommendedName>
</protein>
<evidence type="ECO:0000256" key="3">
    <source>
        <dbReference type="ARBA" id="ARBA00008682"/>
    </source>
</evidence>
<dbReference type="PROSITE" id="PS01095">
    <property type="entry name" value="GH18_1"/>
    <property type="match status" value="1"/>
</dbReference>
<dbReference type="PANTHER" id="PTHR11177:SF333">
    <property type="entry name" value="CHITINASE"/>
    <property type="match status" value="1"/>
</dbReference>
<feature type="domain" description="Chitin-binding type-1" evidence="14">
    <location>
        <begin position="14"/>
        <end position="62"/>
    </location>
</feature>
<dbReference type="InterPro" id="IPR017853">
    <property type="entry name" value="GH"/>
</dbReference>
<dbReference type="InterPro" id="IPR011583">
    <property type="entry name" value="Chitinase_II/V-like_cat"/>
</dbReference>
<keyword evidence="9" id="KW-0119">Carbohydrate metabolism</keyword>
<comment type="catalytic activity">
    <reaction evidence="1">
        <text>Random endo-hydrolysis of N-acetyl-beta-D-glucosaminide (1-&gt;4)-beta-linkages in chitin and chitodextrins.</text>
        <dbReference type="EC" id="3.2.1.14"/>
    </reaction>
</comment>
<dbReference type="KEGG" id="sapo:SAPIO_CDS3651"/>
<dbReference type="SMART" id="SM00270">
    <property type="entry name" value="ChtBD1"/>
    <property type="match status" value="1"/>
</dbReference>
<dbReference type="GO" id="GO:0005576">
    <property type="term" value="C:extracellular region"/>
    <property type="evidence" value="ECO:0007669"/>
    <property type="project" value="UniProtKB-SubCell"/>
</dbReference>
<dbReference type="EC" id="3.2.1.14" evidence="4"/>
<evidence type="ECO:0000313" key="17">
    <source>
        <dbReference type="Proteomes" id="UP000028545"/>
    </source>
</evidence>
<dbReference type="PROSITE" id="PS50941">
    <property type="entry name" value="CHIT_BIND_I_2"/>
    <property type="match status" value="1"/>
</dbReference>
<reference evidence="16 17" key="1">
    <citation type="journal article" date="2014" name="Genome Announc.">
        <title>Draft genome sequence of the pathogenic fungus Scedosporium apiospermum.</title>
        <authorList>
            <person name="Vandeputte P."/>
            <person name="Ghamrawi S."/>
            <person name="Rechenmann M."/>
            <person name="Iltis A."/>
            <person name="Giraud S."/>
            <person name="Fleury M."/>
            <person name="Thornton C."/>
            <person name="Delhaes L."/>
            <person name="Meyer W."/>
            <person name="Papon N."/>
            <person name="Bouchara J.P."/>
        </authorList>
    </citation>
    <scope>NUCLEOTIDE SEQUENCE [LARGE SCALE GENOMIC DNA]</scope>
    <source>
        <strain evidence="16 17">IHEM 14462</strain>
    </source>
</reference>
<keyword evidence="7 13" id="KW-0378">Hydrolase</keyword>
<dbReference type="GO" id="GO:0008061">
    <property type="term" value="F:chitin binding"/>
    <property type="evidence" value="ECO:0007669"/>
    <property type="project" value="UniProtKB-UniRule"/>
</dbReference>
<dbReference type="InterPro" id="IPR001223">
    <property type="entry name" value="Glyco_hydro18_cat"/>
</dbReference>
<organism evidence="16 17">
    <name type="scientific">Pseudallescheria apiosperma</name>
    <name type="common">Scedosporium apiospermum</name>
    <dbReference type="NCBI Taxonomy" id="563466"/>
    <lineage>
        <taxon>Eukaryota</taxon>
        <taxon>Fungi</taxon>
        <taxon>Dikarya</taxon>
        <taxon>Ascomycota</taxon>
        <taxon>Pezizomycotina</taxon>
        <taxon>Sordariomycetes</taxon>
        <taxon>Hypocreomycetidae</taxon>
        <taxon>Microascales</taxon>
        <taxon>Microascaceae</taxon>
        <taxon>Scedosporium</taxon>
    </lineage>
</organism>
<evidence type="ECO:0000256" key="12">
    <source>
        <dbReference type="PROSITE-ProRule" id="PRU00261"/>
    </source>
</evidence>
<dbReference type="SUPFAM" id="SSF54556">
    <property type="entry name" value="Chitinase insertion domain"/>
    <property type="match status" value="1"/>
</dbReference>
<dbReference type="VEuPathDB" id="FungiDB:SAPIO_CDS3651"/>
<comment type="similarity">
    <text evidence="3">Belongs to the glycosyl hydrolase 18 family. Chitinase class V subfamily.</text>
</comment>
<dbReference type="SMART" id="SM00636">
    <property type="entry name" value="Glyco_18"/>
    <property type="match status" value="1"/>
</dbReference>
<dbReference type="InterPro" id="IPR001579">
    <property type="entry name" value="Glyco_hydro_18_chit_AS"/>
</dbReference>
<dbReference type="HOGENOM" id="CLU_001837_0_0_1"/>
<evidence type="ECO:0000256" key="9">
    <source>
        <dbReference type="ARBA" id="ARBA00023277"/>
    </source>
</evidence>
<evidence type="ECO:0000256" key="10">
    <source>
        <dbReference type="ARBA" id="ARBA00023295"/>
    </source>
</evidence>
<evidence type="ECO:0000256" key="13">
    <source>
        <dbReference type="RuleBase" id="RU000489"/>
    </source>
</evidence>
<dbReference type="InterPro" id="IPR001002">
    <property type="entry name" value="Chitin-bd_1"/>
</dbReference>
<name>A0A084GB98_PSEDA</name>